<dbReference type="EMBL" id="ANLA01000004">
    <property type="protein sequence ID" value="EMQ96407.1"/>
    <property type="molecule type" value="Genomic_DNA"/>
</dbReference>
<accession>M7MJE4</accession>
<keyword evidence="2" id="KW-1185">Reference proteome</keyword>
<dbReference type="RefSeq" id="WP_007648056.1">
    <property type="nucleotide sequence ID" value="NZ_ANLA01000004.1"/>
</dbReference>
<dbReference type="AlphaFoldDB" id="M7MJE4"/>
<evidence type="ECO:0000313" key="1">
    <source>
        <dbReference type="EMBL" id="EMQ96407.1"/>
    </source>
</evidence>
<organism evidence="1 2">
    <name type="scientific">Xanthomarina gelatinilytica</name>
    <dbReference type="NCBI Taxonomy" id="1137281"/>
    <lineage>
        <taxon>Bacteria</taxon>
        <taxon>Pseudomonadati</taxon>
        <taxon>Bacteroidota</taxon>
        <taxon>Flavobacteriia</taxon>
        <taxon>Flavobacteriales</taxon>
        <taxon>Flavobacteriaceae</taxon>
        <taxon>Xanthomarina</taxon>
    </lineage>
</organism>
<name>M7MJE4_9FLAO</name>
<comment type="caution">
    <text evidence="1">The sequence shown here is derived from an EMBL/GenBank/DDBJ whole genome shotgun (WGS) entry which is preliminary data.</text>
</comment>
<dbReference type="OrthoDB" id="978880at2"/>
<evidence type="ECO:0000313" key="2">
    <source>
        <dbReference type="Proteomes" id="UP000012024"/>
    </source>
</evidence>
<protein>
    <recommendedName>
        <fullName evidence="3">DUF2490 domain-containing protein</fullName>
    </recommendedName>
</protein>
<proteinExistence type="predicted"/>
<sequence length="185" mass="21926">MKHQFLYLFWIVLLSFHVKAQDFSKDQDVKVNQQLWLDYNFNNNIDSLKVLITQIGFRKISPNVFNRFLVLSHINLLHKKSLGIVNLEKPFIESFMLGAGIIYTQNYDADDNLEFRLSQGFKFSIPTLKGIDLINYVRLEERFQNTFNNSGWTAGYRLRYRISTELNWKKHVVKFTNGLYIPMSF</sequence>
<evidence type="ECO:0008006" key="3">
    <source>
        <dbReference type="Google" id="ProtNLM"/>
    </source>
</evidence>
<dbReference type="GeneID" id="98640811"/>
<reference evidence="1 2" key="1">
    <citation type="submission" date="2012-12" db="EMBL/GenBank/DDBJ databases">
        <title>Genome assembly of Formosa sp. AK20.</title>
        <authorList>
            <person name="Kumar R."/>
            <person name="Khatri I."/>
            <person name="Vaidya B."/>
            <person name="Subramanian S."/>
            <person name="Pinnaka A."/>
        </authorList>
    </citation>
    <scope>NUCLEOTIDE SEQUENCE [LARGE SCALE GENOMIC DNA]</scope>
    <source>
        <strain evidence="1 2">AK20</strain>
    </source>
</reference>
<gene>
    <name evidence="1" type="ORF">D778_02297</name>
</gene>
<dbReference type="PATRIC" id="fig|1137281.3.peg.896"/>
<dbReference type="Proteomes" id="UP000012024">
    <property type="component" value="Unassembled WGS sequence"/>
</dbReference>